<accession>A0A135S8W7</accession>
<comment type="caution">
    <text evidence="3">The sequence shown here is derived from an EMBL/GenBank/DDBJ whole genome shotgun (WGS) entry which is preliminary data.</text>
</comment>
<feature type="chain" id="PRO_5007801899" evidence="2">
    <location>
        <begin position="18"/>
        <end position="100"/>
    </location>
</feature>
<keyword evidence="4" id="KW-1185">Reference proteome</keyword>
<protein>
    <submittedName>
        <fullName evidence="3">Uncharacterized protein</fullName>
    </submittedName>
</protein>
<feature type="signal peptide" evidence="2">
    <location>
        <begin position="1"/>
        <end position="17"/>
    </location>
</feature>
<evidence type="ECO:0000256" key="2">
    <source>
        <dbReference type="SAM" id="SignalP"/>
    </source>
</evidence>
<dbReference type="AlphaFoldDB" id="A0A135S8W7"/>
<reference evidence="3 4" key="1">
    <citation type="submission" date="2014-02" db="EMBL/GenBank/DDBJ databases">
        <title>The genome sequence of Colletotrichum simmondsii CBS122122.</title>
        <authorList>
            <person name="Baroncelli R."/>
            <person name="Thon M.R."/>
        </authorList>
    </citation>
    <scope>NUCLEOTIDE SEQUENCE [LARGE SCALE GENOMIC DNA]</scope>
    <source>
        <strain evidence="3 4">CBS122122</strain>
    </source>
</reference>
<dbReference type="Proteomes" id="UP000070328">
    <property type="component" value="Unassembled WGS sequence"/>
</dbReference>
<organism evidence="3 4">
    <name type="scientific">Colletotrichum simmondsii</name>
    <dbReference type="NCBI Taxonomy" id="703756"/>
    <lineage>
        <taxon>Eukaryota</taxon>
        <taxon>Fungi</taxon>
        <taxon>Dikarya</taxon>
        <taxon>Ascomycota</taxon>
        <taxon>Pezizomycotina</taxon>
        <taxon>Sordariomycetes</taxon>
        <taxon>Hypocreomycetidae</taxon>
        <taxon>Glomerellales</taxon>
        <taxon>Glomerellaceae</taxon>
        <taxon>Colletotrichum</taxon>
        <taxon>Colletotrichum acutatum species complex</taxon>
    </lineage>
</organism>
<name>A0A135S8W7_9PEZI</name>
<gene>
    <name evidence="3" type="ORF">CSIM01_05772</name>
</gene>
<dbReference type="OrthoDB" id="4824095at2759"/>
<dbReference type="EMBL" id="JFBX01000640">
    <property type="protein sequence ID" value="KXH32350.1"/>
    <property type="molecule type" value="Genomic_DNA"/>
</dbReference>
<feature type="region of interest" description="Disordered" evidence="1">
    <location>
        <begin position="73"/>
        <end position="100"/>
    </location>
</feature>
<evidence type="ECO:0000313" key="3">
    <source>
        <dbReference type="EMBL" id="KXH32350.1"/>
    </source>
</evidence>
<keyword evidence="2" id="KW-0732">Signal</keyword>
<evidence type="ECO:0000256" key="1">
    <source>
        <dbReference type="SAM" id="MobiDB-lite"/>
    </source>
</evidence>
<evidence type="ECO:0000313" key="4">
    <source>
        <dbReference type="Proteomes" id="UP000070328"/>
    </source>
</evidence>
<proteinExistence type="predicted"/>
<sequence>MKFSLLTLVTLISAASAISVDAGLIKRQCIAEGGLCFTSTTEVDKPCCGGLICNTDPSRNNANVCGKKPAEKRDVNANAPKPLPIPRAMPEIPRDEPIWG</sequence>